<protein>
    <submittedName>
        <fullName evidence="1">Uncharacterized protein</fullName>
    </submittedName>
</protein>
<reference evidence="1" key="1">
    <citation type="submission" date="2021-06" db="EMBL/GenBank/DDBJ databases">
        <authorList>
            <person name="Hodson N. C."/>
            <person name="Mongue J. A."/>
            <person name="Jaron S. K."/>
        </authorList>
    </citation>
    <scope>NUCLEOTIDE SEQUENCE</scope>
</reference>
<evidence type="ECO:0000313" key="2">
    <source>
        <dbReference type="Proteomes" id="UP000708208"/>
    </source>
</evidence>
<dbReference type="Proteomes" id="UP000708208">
    <property type="component" value="Unassembled WGS sequence"/>
</dbReference>
<proteinExistence type="predicted"/>
<name>A0A8J2KDK8_9HEXA</name>
<organism evidence="1 2">
    <name type="scientific">Allacma fusca</name>
    <dbReference type="NCBI Taxonomy" id="39272"/>
    <lineage>
        <taxon>Eukaryota</taxon>
        <taxon>Metazoa</taxon>
        <taxon>Ecdysozoa</taxon>
        <taxon>Arthropoda</taxon>
        <taxon>Hexapoda</taxon>
        <taxon>Collembola</taxon>
        <taxon>Symphypleona</taxon>
        <taxon>Sminthuridae</taxon>
        <taxon>Allacma</taxon>
    </lineage>
</organism>
<accession>A0A8J2KDK8</accession>
<dbReference type="AlphaFoldDB" id="A0A8J2KDK8"/>
<keyword evidence="2" id="KW-1185">Reference proteome</keyword>
<dbReference type="EMBL" id="CAJVCH010271205">
    <property type="protein sequence ID" value="CAG7734542.1"/>
    <property type="molecule type" value="Genomic_DNA"/>
</dbReference>
<comment type="caution">
    <text evidence="1">The sequence shown here is derived from an EMBL/GenBank/DDBJ whole genome shotgun (WGS) entry which is preliminary data.</text>
</comment>
<evidence type="ECO:0000313" key="1">
    <source>
        <dbReference type="EMBL" id="CAG7734542.1"/>
    </source>
</evidence>
<gene>
    <name evidence="1" type="ORF">AFUS01_LOCUS22926</name>
</gene>
<sequence length="71" mass="7927">MQIDLSSNPCWGLVKVARISFGLSYELCRQYSEYNVNKVVSHSPRKDPALGPSKNSVVEVRWARCDGVGNN</sequence>